<dbReference type="EMBL" id="BTGU01000071">
    <property type="protein sequence ID" value="GMN57578.1"/>
    <property type="molecule type" value="Genomic_DNA"/>
</dbReference>
<name>A0AA88DLQ9_FICCA</name>
<dbReference type="Proteomes" id="UP001187192">
    <property type="component" value="Unassembled WGS sequence"/>
</dbReference>
<evidence type="ECO:0000313" key="2">
    <source>
        <dbReference type="EMBL" id="GMN57578.1"/>
    </source>
</evidence>
<keyword evidence="3" id="KW-1185">Reference proteome</keyword>
<feature type="compositionally biased region" description="Basic and acidic residues" evidence="1">
    <location>
        <begin position="11"/>
        <end position="43"/>
    </location>
</feature>
<evidence type="ECO:0000313" key="3">
    <source>
        <dbReference type="Proteomes" id="UP001187192"/>
    </source>
</evidence>
<evidence type="ECO:0000256" key="1">
    <source>
        <dbReference type="SAM" id="MobiDB-lite"/>
    </source>
</evidence>
<proteinExistence type="predicted"/>
<reference evidence="2" key="1">
    <citation type="submission" date="2023-07" db="EMBL/GenBank/DDBJ databases">
        <title>draft genome sequence of fig (Ficus carica).</title>
        <authorList>
            <person name="Takahashi T."/>
            <person name="Nishimura K."/>
        </authorList>
    </citation>
    <scope>NUCLEOTIDE SEQUENCE</scope>
</reference>
<dbReference type="AlphaFoldDB" id="A0AA88DLQ9"/>
<comment type="caution">
    <text evidence="2">The sequence shown here is derived from an EMBL/GenBank/DDBJ whole genome shotgun (WGS) entry which is preliminary data.</text>
</comment>
<accession>A0AA88DLQ9</accession>
<feature type="region of interest" description="Disordered" evidence="1">
    <location>
        <begin position="1"/>
        <end position="70"/>
    </location>
</feature>
<sequence>MQIKTSAKFWSETERKDTKFSSVDDNHQRVSHSPEKKREHESDGGGFRRASTAVETSGNSKRTAEIGYGE</sequence>
<organism evidence="2 3">
    <name type="scientific">Ficus carica</name>
    <name type="common">Common fig</name>
    <dbReference type="NCBI Taxonomy" id="3494"/>
    <lineage>
        <taxon>Eukaryota</taxon>
        <taxon>Viridiplantae</taxon>
        <taxon>Streptophyta</taxon>
        <taxon>Embryophyta</taxon>
        <taxon>Tracheophyta</taxon>
        <taxon>Spermatophyta</taxon>
        <taxon>Magnoliopsida</taxon>
        <taxon>eudicotyledons</taxon>
        <taxon>Gunneridae</taxon>
        <taxon>Pentapetalae</taxon>
        <taxon>rosids</taxon>
        <taxon>fabids</taxon>
        <taxon>Rosales</taxon>
        <taxon>Moraceae</taxon>
        <taxon>Ficeae</taxon>
        <taxon>Ficus</taxon>
    </lineage>
</organism>
<protein>
    <submittedName>
        <fullName evidence="2">Uncharacterized protein</fullName>
    </submittedName>
</protein>
<gene>
    <name evidence="2" type="ORF">TIFTF001_026698</name>
</gene>